<keyword evidence="4" id="KW-0863">Zinc-finger</keyword>
<comment type="caution">
    <text evidence="8">The sequence shown here is derived from an EMBL/GenBank/DDBJ whole genome shotgun (WGS) entry which is preliminary data.</text>
</comment>
<dbReference type="STRING" id="1403190.A0A0F0IMB1"/>
<evidence type="ECO:0000259" key="7">
    <source>
        <dbReference type="PROSITE" id="PS50157"/>
    </source>
</evidence>
<name>A0A0F0IMB1_ASPPU</name>
<dbReference type="SMART" id="SM00166">
    <property type="entry name" value="UBX"/>
    <property type="match status" value="1"/>
</dbReference>
<keyword evidence="3" id="KW-0175">Coiled coil</keyword>
<feature type="compositionally biased region" description="Low complexity" evidence="5">
    <location>
        <begin position="221"/>
        <end position="236"/>
    </location>
</feature>
<dbReference type="EMBL" id="JZEE01000228">
    <property type="protein sequence ID" value="KJK67003.1"/>
    <property type="molecule type" value="Genomic_DNA"/>
</dbReference>
<gene>
    <name evidence="8" type="ORF">P875_00127625</name>
</gene>
<dbReference type="OrthoDB" id="10254930at2759"/>
<feature type="region of interest" description="Disordered" evidence="5">
    <location>
        <begin position="86"/>
        <end position="113"/>
    </location>
</feature>
<dbReference type="GO" id="GO:1903094">
    <property type="term" value="P:negative regulation of protein K48-linked deubiquitination"/>
    <property type="evidence" value="ECO:0007669"/>
    <property type="project" value="TreeGrafter"/>
</dbReference>
<dbReference type="GO" id="GO:0005737">
    <property type="term" value="C:cytoplasm"/>
    <property type="evidence" value="ECO:0007669"/>
    <property type="project" value="UniProtKB-SubCell"/>
</dbReference>
<dbReference type="GO" id="GO:0008270">
    <property type="term" value="F:zinc ion binding"/>
    <property type="evidence" value="ECO:0007669"/>
    <property type="project" value="UniProtKB-KW"/>
</dbReference>
<dbReference type="Proteomes" id="UP000033540">
    <property type="component" value="Unassembled WGS sequence"/>
</dbReference>
<reference evidence="8 9" key="1">
    <citation type="submission" date="2015-02" db="EMBL/GenBank/DDBJ databases">
        <title>Draft genome sequence of Aspergillus parasiticus SU-1.</title>
        <authorList>
            <person name="Yu J."/>
            <person name="Fedorova N."/>
            <person name="Yin Y."/>
            <person name="Losada L."/>
            <person name="Zafar N."/>
            <person name="Taujale R."/>
            <person name="Ehrlich K.C."/>
            <person name="Bhatnagar D."/>
            <person name="Cleveland T.E."/>
            <person name="Bennett J.W."/>
            <person name="Nierman W.C."/>
        </authorList>
    </citation>
    <scope>NUCLEOTIDE SEQUENCE [LARGE SCALE GENOMIC DNA]</scope>
    <source>
        <strain evidence="9">ATCC 56775 / NRRL 5862 / SRRC 143 / SU-1</strain>
    </source>
</reference>
<dbReference type="InterPro" id="IPR015940">
    <property type="entry name" value="UBA"/>
</dbReference>
<dbReference type="GO" id="GO:0032435">
    <property type="term" value="P:negative regulation of proteasomal ubiquitin-dependent protein catabolic process"/>
    <property type="evidence" value="ECO:0007669"/>
    <property type="project" value="TreeGrafter"/>
</dbReference>
<proteinExistence type="predicted"/>
<dbReference type="PANTHER" id="PTHR46340">
    <property type="entry name" value="UBX DOMAIN-CONTAINING PROTEIN 1"/>
    <property type="match status" value="1"/>
</dbReference>
<evidence type="ECO:0000256" key="4">
    <source>
        <dbReference type="PROSITE-ProRule" id="PRU00042"/>
    </source>
</evidence>
<dbReference type="InterPro" id="IPR013087">
    <property type="entry name" value="Znf_C2H2_type"/>
</dbReference>
<dbReference type="PROSITE" id="PS00028">
    <property type="entry name" value="ZINC_FINGER_C2H2_1"/>
    <property type="match status" value="1"/>
</dbReference>
<feature type="region of interest" description="Disordered" evidence="5">
    <location>
        <begin position="44"/>
        <end position="69"/>
    </location>
</feature>
<feature type="domain" description="C2H2-type" evidence="7">
    <location>
        <begin position="71"/>
        <end position="100"/>
    </location>
</feature>
<evidence type="ECO:0000256" key="5">
    <source>
        <dbReference type="SAM" id="MobiDB-lite"/>
    </source>
</evidence>
<dbReference type="GO" id="GO:0036435">
    <property type="term" value="F:K48-linked polyubiquitin modification-dependent protein binding"/>
    <property type="evidence" value="ECO:0007669"/>
    <property type="project" value="TreeGrafter"/>
</dbReference>
<dbReference type="PROSITE" id="PS50030">
    <property type="entry name" value="UBA"/>
    <property type="match status" value="1"/>
</dbReference>
<keyword evidence="4" id="KW-0862">Zinc</keyword>
<dbReference type="InterPro" id="IPR029071">
    <property type="entry name" value="Ubiquitin-like_domsf"/>
</dbReference>
<evidence type="ECO:0000256" key="1">
    <source>
        <dbReference type="ARBA" id="ARBA00004496"/>
    </source>
</evidence>
<evidence type="ECO:0000256" key="3">
    <source>
        <dbReference type="ARBA" id="ARBA00023054"/>
    </source>
</evidence>
<feature type="domain" description="UBA" evidence="6">
    <location>
        <begin position="1"/>
        <end position="39"/>
    </location>
</feature>
<keyword evidence="2" id="KW-0963">Cytoplasm</keyword>
<feature type="compositionally biased region" description="Basic and acidic residues" evidence="5">
    <location>
        <begin position="135"/>
        <end position="208"/>
    </location>
</feature>
<dbReference type="Pfam" id="PF22562">
    <property type="entry name" value="UBA_7"/>
    <property type="match status" value="1"/>
</dbReference>
<sequence>MAPSDLDQLIEMGFDKERAELAVTKGGGLQGALEWLEANQDKSLEEIKAESKNDDEEEGPQLQPGEEARSLVCNECGKKFRSHAQAEFHASKSQHVDFSESTEELKPLTEEEKKAKLEDLRQKLAAKRSVQSVQDKIDQKRNEEIRRKSTKESQDAKEELQRKQMMKEAEKKKQEKLADIEAKRRVKAKIEADKEERRRKAERERAERAGVAPSAEPPSAPSATSSGPSTSKPASAYTETRLRFQTPKGNILKTLPVTTTLFEVAAALKQEDGIDVQSFLQTFPRKVFDSEYYGESLKDLGLTPSASLVVQ</sequence>
<evidence type="ECO:0000256" key="2">
    <source>
        <dbReference type="ARBA" id="ARBA00022490"/>
    </source>
</evidence>
<dbReference type="GO" id="GO:0005634">
    <property type="term" value="C:nucleus"/>
    <property type="evidence" value="ECO:0007669"/>
    <property type="project" value="TreeGrafter"/>
</dbReference>
<evidence type="ECO:0000259" key="6">
    <source>
        <dbReference type="PROSITE" id="PS50030"/>
    </source>
</evidence>
<dbReference type="GO" id="GO:0031397">
    <property type="term" value="P:negative regulation of protein ubiquitination"/>
    <property type="evidence" value="ECO:0007669"/>
    <property type="project" value="TreeGrafter"/>
</dbReference>
<dbReference type="SUPFAM" id="SSF54236">
    <property type="entry name" value="Ubiquitin-like"/>
    <property type="match status" value="1"/>
</dbReference>
<feature type="region of interest" description="Disordered" evidence="5">
    <location>
        <begin position="125"/>
        <end position="243"/>
    </location>
</feature>
<dbReference type="SUPFAM" id="SSF46934">
    <property type="entry name" value="UBA-like"/>
    <property type="match status" value="1"/>
</dbReference>
<dbReference type="Gene3D" id="1.10.8.10">
    <property type="entry name" value="DNA helicase RuvA subunit, C-terminal domain"/>
    <property type="match status" value="1"/>
</dbReference>
<evidence type="ECO:0000313" key="8">
    <source>
        <dbReference type="EMBL" id="KJK67003.1"/>
    </source>
</evidence>
<dbReference type="Gene3D" id="3.10.20.90">
    <property type="entry name" value="Phosphatidylinositol 3-kinase Catalytic Subunit, Chain A, domain 1"/>
    <property type="match status" value="1"/>
</dbReference>
<organism evidence="8 9">
    <name type="scientific">Aspergillus parasiticus (strain ATCC 56775 / NRRL 5862 / SRRC 143 / SU-1)</name>
    <dbReference type="NCBI Taxonomy" id="1403190"/>
    <lineage>
        <taxon>Eukaryota</taxon>
        <taxon>Fungi</taxon>
        <taxon>Dikarya</taxon>
        <taxon>Ascomycota</taxon>
        <taxon>Pezizomycotina</taxon>
        <taxon>Eurotiomycetes</taxon>
        <taxon>Eurotiomycetidae</taxon>
        <taxon>Eurotiales</taxon>
        <taxon>Aspergillaceae</taxon>
        <taxon>Aspergillus</taxon>
        <taxon>Aspergillus subgen. Circumdati</taxon>
    </lineage>
</organism>
<dbReference type="InterPro" id="IPR009060">
    <property type="entry name" value="UBA-like_sf"/>
</dbReference>
<dbReference type="InterPro" id="IPR001012">
    <property type="entry name" value="UBX_dom"/>
</dbReference>
<dbReference type="PANTHER" id="PTHR46340:SF1">
    <property type="entry name" value="UBX DOMAIN-CONTAINING PROTEIN 1"/>
    <property type="match status" value="1"/>
</dbReference>
<protein>
    <submittedName>
        <fullName evidence="8">UBX domain protein</fullName>
    </submittedName>
</protein>
<comment type="subcellular location">
    <subcellularLocation>
        <location evidence="1">Cytoplasm</location>
    </subcellularLocation>
</comment>
<dbReference type="PROSITE" id="PS50157">
    <property type="entry name" value="ZINC_FINGER_C2H2_2"/>
    <property type="match status" value="1"/>
</dbReference>
<evidence type="ECO:0000313" key="9">
    <source>
        <dbReference type="Proteomes" id="UP000033540"/>
    </source>
</evidence>
<accession>A0A0F0IMB1</accession>
<dbReference type="Pfam" id="PF00789">
    <property type="entry name" value="UBX"/>
    <property type="match status" value="1"/>
</dbReference>
<keyword evidence="4" id="KW-0479">Metal-binding</keyword>
<dbReference type="AlphaFoldDB" id="A0A0F0IMB1"/>